<dbReference type="Proteomes" id="UP000512322">
    <property type="component" value="Chromosome"/>
</dbReference>
<name>A0A1Q6BGG9_ECOLX</name>
<dbReference type="AlphaFoldDB" id="A0A1Q6BGG9"/>
<dbReference type="InterPro" id="IPR006120">
    <property type="entry name" value="Resolvase_HTH_dom"/>
</dbReference>
<dbReference type="EMBL" id="LRKC01000116">
    <property type="protein sequence ID" value="OKV13063.1"/>
    <property type="molecule type" value="Genomic_DNA"/>
</dbReference>
<evidence type="ECO:0000313" key="2">
    <source>
        <dbReference type="EMBL" id="OKV13063.1"/>
    </source>
</evidence>
<dbReference type="InterPro" id="IPR009057">
    <property type="entry name" value="Homeodomain-like_sf"/>
</dbReference>
<accession>A0A1Q6BGG9</accession>
<dbReference type="SUPFAM" id="SSF46689">
    <property type="entry name" value="Homeodomain-like"/>
    <property type="match status" value="1"/>
</dbReference>
<gene>
    <name evidence="2" type="ORF">AWP47_09665</name>
    <name evidence="3" type="ORF">HVY77_08195</name>
</gene>
<evidence type="ECO:0000259" key="1">
    <source>
        <dbReference type="Pfam" id="PF02796"/>
    </source>
</evidence>
<evidence type="ECO:0000313" key="3">
    <source>
        <dbReference type="EMBL" id="QMF66992.1"/>
    </source>
</evidence>
<sequence length="53" mass="6227">MNIQIARLIKNGHDRKQLAIIYGISISTIYRYHPVGDIQTEETIEKTKEKENR</sequence>
<organism evidence="2 4">
    <name type="scientific">Escherichia coli</name>
    <dbReference type="NCBI Taxonomy" id="562"/>
    <lineage>
        <taxon>Bacteria</taxon>
        <taxon>Pseudomonadati</taxon>
        <taxon>Pseudomonadota</taxon>
        <taxon>Gammaproteobacteria</taxon>
        <taxon>Enterobacterales</taxon>
        <taxon>Enterobacteriaceae</taxon>
        <taxon>Escherichia</taxon>
    </lineage>
</organism>
<dbReference type="EMBL" id="CP057293">
    <property type="protein sequence ID" value="QMF66992.1"/>
    <property type="molecule type" value="Genomic_DNA"/>
</dbReference>
<reference evidence="2 4" key="1">
    <citation type="journal article" date="2017" name="Front. Cell. Infect. Microbiol.">
        <title>Chaperone-usher pili loci of human colonization factor-negative enterotoxigenic Escherichia coli.</title>
        <authorList>
            <person name="Del Canto F."/>
            <person name="Vidal R."/>
            <person name="Stine O.C."/>
            <person name="Pop M."/>
        </authorList>
    </citation>
    <scope>NUCLEOTIDE SEQUENCE [LARGE SCALE GENOMIC DNA]</scope>
    <source>
        <strain evidence="2 4">700324</strain>
    </source>
</reference>
<dbReference type="Proteomes" id="UP000185794">
    <property type="component" value="Unassembled WGS sequence"/>
</dbReference>
<proteinExistence type="predicted"/>
<dbReference type="GO" id="GO:0000150">
    <property type="term" value="F:DNA strand exchange activity"/>
    <property type="evidence" value="ECO:0007669"/>
    <property type="project" value="InterPro"/>
</dbReference>
<dbReference type="Gene3D" id="1.10.10.60">
    <property type="entry name" value="Homeodomain-like"/>
    <property type="match status" value="1"/>
</dbReference>
<dbReference type="GO" id="GO:0003677">
    <property type="term" value="F:DNA binding"/>
    <property type="evidence" value="ECO:0007669"/>
    <property type="project" value="InterPro"/>
</dbReference>
<feature type="domain" description="Resolvase HTH" evidence="1">
    <location>
        <begin position="4"/>
        <end position="34"/>
    </location>
</feature>
<dbReference type="Pfam" id="PF02796">
    <property type="entry name" value="HTH_7"/>
    <property type="match status" value="1"/>
</dbReference>
<evidence type="ECO:0000313" key="4">
    <source>
        <dbReference type="Proteomes" id="UP000185794"/>
    </source>
</evidence>
<reference evidence="3 5" key="2">
    <citation type="submission" date="2020-06" db="EMBL/GenBank/DDBJ databases">
        <title>REHAB project genomes.</title>
        <authorList>
            <person name="Shaw L.P."/>
        </authorList>
    </citation>
    <scope>NUCLEOTIDE SEQUENCE [LARGE SCALE GENOMIC DNA]</scope>
    <source>
        <strain evidence="3 5">RHB30-C10</strain>
    </source>
</reference>
<evidence type="ECO:0000313" key="5">
    <source>
        <dbReference type="Proteomes" id="UP000512322"/>
    </source>
</evidence>
<protein>
    <submittedName>
        <fullName evidence="3">Helix-turn-helix domain-containing protein</fullName>
    </submittedName>
    <submittedName>
        <fullName evidence="2">Recombinase</fullName>
    </submittedName>
</protein>